<dbReference type="EMBL" id="JACGWN010000006">
    <property type="protein sequence ID" value="KAL0446574.1"/>
    <property type="molecule type" value="Genomic_DNA"/>
</dbReference>
<dbReference type="SUPFAM" id="SSF103481">
    <property type="entry name" value="Multidrug resistance efflux transporter EmrE"/>
    <property type="match status" value="1"/>
</dbReference>
<evidence type="ECO:0000256" key="5">
    <source>
        <dbReference type="SAM" id="Phobius"/>
    </source>
</evidence>
<feature type="transmembrane region" description="Helical" evidence="5">
    <location>
        <begin position="36"/>
        <end position="55"/>
    </location>
</feature>
<keyword evidence="3 5" id="KW-1133">Transmembrane helix</keyword>
<comment type="subcellular location">
    <subcellularLocation>
        <location evidence="1">Membrane</location>
        <topology evidence="1">Multi-pass membrane protein</topology>
    </subcellularLocation>
</comment>
<reference evidence="6" key="1">
    <citation type="submission" date="2020-06" db="EMBL/GenBank/DDBJ databases">
        <authorList>
            <person name="Li T."/>
            <person name="Hu X."/>
            <person name="Zhang T."/>
            <person name="Song X."/>
            <person name="Zhang H."/>
            <person name="Dai N."/>
            <person name="Sheng W."/>
            <person name="Hou X."/>
            <person name="Wei L."/>
        </authorList>
    </citation>
    <scope>NUCLEOTIDE SEQUENCE</scope>
    <source>
        <strain evidence="6">KEN1</strain>
        <tissue evidence="6">Leaf</tissue>
    </source>
</reference>
<proteinExistence type="predicted"/>
<evidence type="ECO:0000256" key="4">
    <source>
        <dbReference type="ARBA" id="ARBA00023136"/>
    </source>
</evidence>
<dbReference type="InterPro" id="IPR037185">
    <property type="entry name" value="EmrE-like"/>
</dbReference>
<dbReference type="GO" id="GO:0022857">
    <property type="term" value="F:transmembrane transporter activity"/>
    <property type="evidence" value="ECO:0007669"/>
    <property type="project" value="InterPro"/>
</dbReference>
<dbReference type="AlphaFoldDB" id="A0AAW2WY99"/>
<gene>
    <name evidence="6" type="ORF">Slati_1785300</name>
</gene>
<keyword evidence="4 5" id="KW-0472">Membrane</keyword>
<name>A0AAW2WY99_9LAMI</name>
<evidence type="ECO:0000256" key="2">
    <source>
        <dbReference type="ARBA" id="ARBA00022692"/>
    </source>
</evidence>
<protein>
    <submittedName>
        <fullName evidence="6">WAT1-related protein</fullName>
    </submittedName>
</protein>
<dbReference type="GO" id="GO:0016020">
    <property type="term" value="C:membrane"/>
    <property type="evidence" value="ECO:0007669"/>
    <property type="project" value="InterPro"/>
</dbReference>
<dbReference type="InterPro" id="IPR030184">
    <property type="entry name" value="WAT1-related"/>
</dbReference>
<evidence type="ECO:0000313" key="6">
    <source>
        <dbReference type="EMBL" id="KAL0446574.1"/>
    </source>
</evidence>
<sequence>MSWCVKKRGPVFTAAFSPLVQIMAATVDVPILHEQLHLGSLIGSVTVIAGLYILLWGKDKEMQKQEQKLVQGTEEIKDQEQEFQVIKLSVESGHP</sequence>
<evidence type="ECO:0000256" key="1">
    <source>
        <dbReference type="ARBA" id="ARBA00004141"/>
    </source>
</evidence>
<evidence type="ECO:0000256" key="3">
    <source>
        <dbReference type="ARBA" id="ARBA00022989"/>
    </source>
</evidence>
<reference evidence="6" key="2">
    <citation type="journal article" date="2024" name="Plant">
        <title>Genomic evolution and insights into agronomic trait innovations of Sesamum species.</title>
        <authorList>
            <person name="Miao H."/>
            <person name="Wang L."/>
            <person name="Qu L."/>
            <person name="Liu H."/>
            <person name="Sun Y."/>
            <person name="Le M."/>
            <person name="Wang Q."/>
            <person name="Wei S."/>
            <person name="Zheng Y."/>
            <person name="Lin W."/>
            <person name="Duan Y."/>
            <person name="Cao H."/>
            <person name="Xiong S."/>
            <person name="Wang X."/>
            <person name="Wei L."/>
            <person name="Li C."/>
            <person name="Ma Q."/>
            <person name="Ju M."/>
            <person name="Zhao R."/>
            <person name="Li G."/>
            <person name="Mu C."/>
            <person name="Tian Q."/>
            <person name="Mei H."/>
            <person name="Zhang T."/>
            <person name="Gao T."/>
            <person name="Zhang H."/>
        </authorList>
    </citation>
    <scope>NUCLEOTIDE SEQUENCE</scope>
    <source>
        <strain evidence="6">KEN1</strain>
    </source>
</reference>
<comment type="caution">
    <text evidence="6">The sequence shown here is derived from an EMBL/GenBank/DDBJ whole genome shotgun (WGS) entry which is preliminary data.</text>
</comment>
<keyword evidence="2 5" id="KW-0812">Transmembrane</keyword>
<dbReference type="PANTHER" id="PTHR31218">
    <property type="entry name" value="WAT1-RELATED PROTEIN"/>
    <property type="match status" value="1"/>
</dbReference>
<accession>A0AAW2WY99</accession>
<organism evidence="6">
    <name type="scientific">Sesamum latifolium</name>
    <dbReference type="NCBI Taxonomy" id="2727402"/>
    <lineage>
        <taxon>Eukaryota</taxon>
        <taxon>Viridiplantae</taxon>
        <taxon>Streptophyta</taxon>
        <taxon>Embryophyta</taxon>
        <taxon>Tracheophyta</taxon>
        <taxon>Spermatophyta</taxon>
        <taxon>Magnoliopsida</taxon>
        <taxon>eudicotyledons</taxon>
        <taxon>Gunneridae</taxon>
        <taxon>Pentapetalae</taxon>
        <taxon>asterids</taxon>
        <taxon>lamiids</taxon>
        <taxon>Lamiales</taxon>
        <taxon>Pedaliaceae</taxon>
        <taxon>Sesamum</taxon>
    </lineage>
</organism>